<sequence>MPDVRLLPLVIAQSPSHGLHSVTLSFTHTITGACLAAVEQGVREHRHPCLQILNSMEPSAEHDLPDITAGCAVIKCWRTSNPAMEMEFLDCILGETSASGRAAKSGRHFTRGILIAYPYPPSGRGCGPAILSYQLDISWYYRLHEGTQLVCGNIKPRNPKTNGKAYAQQSQKFMRSAGFSPGILQQMISTCVLW</sequence>
<evidence type="ECO:0000313" key="1">
    <source>
        <dbReference type="EMBL" id="PWW77246.1"/>
    </source>
</evidence>
<comment type="caution">
    <text evidence="1">The sequence shown here is derived from an EMBL/GenBank/DDBJ whole genome shotgun (WGS) entry which is preliminary data.</text>
</comment>
<gene>
    <name evidence="1" type="ORF">C7212DRAFT_343087</name>
</gene>
<evidence type="ECO:0000313" key="2">
    <source>
        <dbReference type="Proteomes" id="UP000246991"/>
    </source>
</evidence>
<proteinExistence type="predicted"/>
<dbReference type="AlphaFoldDB" id="A0A317SV13"/>
<accession>A0A317SV13</accession>
<protein>
    <submittedName>
        <fullName evidence="1">Uncharacterized protein</fullName>
    </submittedName>
</protein>
<organism evidence="1 2">
    <name type="scientific">Tuber magnatum</name>
    <name type="common">white Piedmont truffle</name>
    <dbReference type="NCBI Taxonomy" id="42249"/>
    <lineage>
        <taxon>Eukaryota</taxon>
        <taxon>Fungi</taxon>
        <taxon>Dikarya</taxon>
        <taxon>Ascomycota</taxon>
        <taxon>Pezizomycotina</taxon>
        <taxon>Pezizomycetes</taxon>
        <taxon>Pezizales</taxon>
        <taxon>Tuberaceae</taxon>
        <taxon>Tuber</taxon>
    </lineage>
</organism>
<reference evidence="1 2" key="1">
    <citation type="submission" date="2018-03" db="EMBL/GenBank/DDBJ databases">
        <title>Genomes of Pezizomycetes fungi and the evolution of truffles.</title>
        <authorList>
            <person name="Murat C."/>
            <person name="Payen T."/>
            <person name="Noel B."/>
            <person name="Kuo A."/>
            <person name="Martin F.M."/>
        </authorList>
    </citation>
    <scope>NUCLEOTIDE SEQUENCE [LARGE SCALE GENOMIC DNA]</scope>
    <source>
        <strain evidence="1">091103-1</strain>
    </source>
</reference>
<dbReference type="EMBL" id="PYWC01000025">
    <property type="protein sequence ID" value="PWW77246.1"/>
    <property type="molecule type" value="Genomic_DNA"/>
</dbReference>
<dbReference type="PROSITE" id="PS51257">
    <property type="entry name" value="PROKAR_LIPOPROTEIN"/>
    <property type="match status" value="1"/>
</dbReference>
<dbReference type="Proteomes" id="UP000246991">
    <property type="component" value="Unassembled WGS sequence"/>
</dbReference>
<keyword evidence="2" id="KW-1185">Reference proteome</keyword>
<name>A0A317SV13_9PEZI</name>